<dbReference type="Gene3D" id="2.60.40.640">
    <property type="match status" value="1"/>
</dbReference>
<comment type="caution">
    <text evidence="2">The sequence shown here is derived from an EMBL/GenBank/DDBJ whole genome shotgun (WGS) entry which is preliminary data.</text>
</comment>
<dbReference type="Pfam" id="PF00339">
    <property type="entry name" value="Arrestin_N"/>
    <property type="match status" value="1"/>
</dbReference>
<accession>A0A261Y1P1</accession>
<protein>
    <recommendedName>
        <fullName evidence="1">Arrestin-like N-terminal domain-containing protein</fullName>
    </recommendedName>
</protein>
<feature type="domain" description="Arrestin-like N-terminal" evidence="1">
    <location>
        <begin position="60"/>
        <end position="182"/>
    </location>
</feature>
<organism evidence="2 3">
    <name type="scientific">Bifiguratus adelaidae</name>
    <dbReference type="NCBI Taxonomy" id="1938954"/>
    <lineage>
        <taxon>Eukaryota</taxon>
        <taxon>Fungi</taxon>
        <taxon>Fungi incertae sedis</taxon>
        <taxon>Mucoromycota</taxon>
        <taxon>Mucoromycotina</taxon>
        <taxon>Endogonomycetes</taxon>
        <taxon>Endogonales</taxon>
        <taxon>Endogonales incertae sedis</taxon>
        <taxon>Bifiguratus</taxon>
    </lineage>
</organism>
<dbReference type="PANTHER" id="PTHR11188:SF17">
    <property type="entry name" value="FI21816P1"/>
    <property type="match status" value="1"/>
</dbReference>
<dbReference type="InterPro" id="IPR014752">
    <property type="entry name" value="Arrestin-like_C"/>
</dbReference>
<dbReference type="EMBL" id="MVBO01000036">
    <property type="protein sequence ID" value="OZJ04547.1"/>
    <property type="molecule type" value="Genomic_DNA"/>
</dbReference>
<keyword evidence="3" id="KW-1185">Reference proteome</keyword>
<dbReference type="AlphaFoldDB" id="A0A261Y1P1"/>
<proteinExistence type="predicted"/>
<dbReference type="GO" id="GO:0030674">
    <property type="term" value="F:protein-macromolecule adaptor activity"/>
    <property type="evidence" value="ECO:0007669"/>
    <property type="project" value="TreeGrafter"/>
</dbReference>
<reference evidence="2 3" key="1">
    <citation type="journal article" date="2017" name="Mycologia">
        <title>Bifiguratus adelaidae, gen. et sp. nov., a new member of Mucoromycotina in endophytic and soil-dwelling habitats.</title>
        <authorList>
            <person name="Torres-Cruz T.J."/>
            <person name="Billingsley Tobias T.L."/>
            <person name="Almatruk M."/>
            <person name="Hesse C."/>
            <person name="Kuske C.R."/>
            <person name="Desiro A."/>
            <person name="Benucci G.M."/>
            <person name="Bonito G."/>
            <person name="Stajich J.E."/>
            <person name="Dunlap C."/>
            <person name="Arnold A.E."/>
            <person name="Porras-Alfaro A."/>
        </authorList>
    </citation>
    <scope>NUCLEOTIDE SEQUENCE [LARGE SCALE GENOMIC DNA]</scope>
    <source>
        <strain evidence="2 3">AZ0501</strain>
    </source>
</reference>
<dbReference type="GO" id="GO:0031625">
    <property type="term" value="F:ubiquitin protein ligase binding"/>
    <property type="evidence" value="ECO:0007669"/>
    <property type="project" value="TreeGrafter"/>
</dbReference>
<sequence length="432" mass="48847">MVGLDCSWPPPPPYSKPSVLNALASLTRDMYFFGQIKQKQISIDLMEPVVMISSWSPTCEHGQALRGAVVLDLHQPTPYTSLTLIFKGVVRTLWPEGIGPRGTVVQHSHDLYESQTILLEAAPNVSTVLPAGKHRFPFEVPIPKNIVQTIETDYGKVKWTVTATLRRKGKLNTDLKSCREVMVLRFLPQSDLEEAESQHISITRDTPNQIVSYSMALEKHPLPLGSICPITFNIVPNTKHMRLDDIIVKVQETSVITCPELDGRRAHTTNIILKRVDNKPTHNLGIDMDAIGGVFNETIDFQLYNCTDGHAYTTLFDRISIRHWMTVTVRLSRPDDDASDKTKKSKVPKRITEECILESPIRLLSCRMVDNFMLLPQYKQVEGSFHLDGFLCPCDHEYDMFRQSGKDPRMLEAETYSDDMGVGKPLPLYLES</sequence>
<dbReference type="InterPro" id="IPR011021">
    <property type="entry name" value="Arrestin-like_N"/>
</dbReference>
<name>A0A261Y1P1_9FUNG</name>
<dbReference type="OrthoDB" id="2333384at2759"/>
<dbReference type="PANTHER" id="PTHR11188">
    <property type="entry name" value="ARRESTIN DOMAIN CONTAINING PROTEIN"/>
    <property type="match status" value="1"/>
</dbReference>
<dbReference type="SUPFAM" id="SSF81296">
    <property type="entry name" value="E set domains"/>
    <property type="match status" value="1"/>
</dbReference>
<dbReference type="GO" id="GO:0005886">
    <property type="term" value="C:plasma membrane"/>
    <property type="evidence" value="ECO:0007669"/>
    <property type="project" value="TreeGrafter"/>
</dbReference>
<evidence type="ECO:0000259" key="1">
    <source>
        <dbReference type="Pfam" id="PF00339"/>
    </source>
</evidence>
<dbReference type="Proteomes" id="UP000242875">
    <property type="component" value="Unassembled WGS sequence"/>
</dbReference>
<evidence type="ECO:0000313" key="3">
    <source>
        <dbReference type="Proteomes" id="UP000242875"/>
    </source>
</evidence>
<dbReference type="GO" id="GO:0005829">
    <property type="term" value="C:cytosol"/>
    <property type="evidence" value="ECO:0007669"/>
    <property type="project" value="TreeGrafter"/>
</dbReference>
<dbReference type="GO" id="GO:0070086">
    <property type="term" value="P:ubiquitin-dependent endocytosis"/>
    <property type="evidence" value="ECO:0007669"/>
    <property type="project" value="TreeGrafter"/>
</dbReference>
<dbReference type="InterPro" id="IPR014756">
    <property type="entry name" value="Ig_E-set"/>
</dbReference>
<evidence type="ECO:0000313" key="2">
    <source>
        <dbReference type="EMBL" id="OZJ04547.1"/>
    </source>
</evidence>
<dbReference type="InterPro" id="IPR050357">
    <property type="entry name" value="Arrestin_domain-protein"/>
</dbReference>
<gene>
    <name evidence="2" type="ORF">BZG36_02717</name>
</gene>